<dbReference type="AlphaFoldDB" id="A0A3B1CFN7"/>
<gene>
    <name evidence="2" type="ORF">MNBD_NITROSPINAE04-71</name>
</gene>
<dbReference type="InterPro" id="IPR001173">
    <property type="entry name" value="Glyco_trans_2-like"/>
</dbReference>
<dbReference type="Pfam" id="PF00535">
    <property type="entry name" value="Glycos_transf_2"/>
    <property type="match status" value="1"/>
</dbReference>
<sequence>MKDRDGAGFPPVSVGIINYNGTSALKRTFDSIYNSDYPSMEILMVDDCSTDDSVALVREKYPDVSVHEQAQNMGPNAARNRILNSAKNPIVFVSDNDVSLAPDCLKLLVETMTADPSVGVATPMVLDADDKRKIYSNGASLHYVCFGIVPLRHTHIPSGLDLSPRTSVCGSGGIMLIRKSSAEGIGGFDEDFIFGYDDGEFTYRVSASGMKVMQVPKAKIYHIEKTGRPKNILRRQIRGRWNLILKAYSFRSLVLLSPALLFFEFAQFCFLALKGSAGEWFKGMGLVAGDFGKITLKRKKVLLAKKAPDNELLTTGEIYMFSNRLGGGVMASLKYIMEKLLSGYWLIVRPFLTK</sequence>
<dbReference type="InterPro" id="IPR050834">
    <property type="entry name" value="Glycosyltransf_2"/>
</dbReference>
<dbReference type="SUPFAM" id="SSF53448">
    <property type="entry name" value="Nucleotide-diphospho-sugar transferases"/>
    <property type="match status" value="1"/>
</dbReference>
<organism evidence="2">
    <name type="scientific">hydrothermal vent metagenome</name>
    <dbReference type="NCBI Taxonomy" id="652676"/>
    <lineage>
        <taxon>unclassified sequences</taxon>
        <taxon>metagenomes</taxon>
        <taxon>ecological metagenomes</taxon>
    </lineage>
</organism>
<proteinExistence type="predicted"/>
<dbReference type="CDD" id="cd04186">
    <property type="entry name" value="GT_2_like_c"/>
    <property type="match status" value="1"/>
</dbReference>
<accession>A0A3B1CFN7</accession>
<evidence type="ECO:0000313" key="2">
    <source>
        <dbReference type="EMBL" id="VAX22768.1"/>
    </source>
</evidence>
<name>A0A3B1CFN7_9ZZZZ</name>
<dbReference type="PANTHER" id="PTHR43685:SF3">
    <property type="entry name" value="SLR2126 PROTEIN"/>
    <property type="match status" value="1"/>
</dbReference>
<protein>
    <recommendedName>
        <fullName evidence="1">Glycosyltransferase 2-like domain-containing protein</fullName>
    </recommendedName>
</protein>
<dbReference type="InterPro" id="IPR029044">
    <property type="entry name" value="Nucleotide-diphossugar_trans"/>
</dbReference>
<evidence type="ECO:0000259" key="1">
    <source>
        <dbReference type="Pfam" id="PF00535"/>
    </source>
</evidence>
<dbReference type="Gene3D" id="3.90.550.10">
    <property type="entry name" value="Spore Coat Polysaccharide Biosynthesis Protein SpsA, Chain A"/>
    <property type="match status" value="1"/>
</dbReference>
<feature type="domain" description="Glycosyltransferase 2-like" evidence="1">
    <location>
        <begin position="13"/>
        <end position="180"/>
    </location>
</feature>
<reference evidence="2" key="1">
    <citation type="submission" date="2018-06" db="EMBL/GenBank/DDBJ databases">
        <authorList>
            <person name="Zhirakovskaya E."/>
        </authorList>
    </citation>
    <scope>NUCLEOTIDE SEQUENCE</scope>
</reference>
<dbReference type="EMBL" id="UOGA01000230">
    <property type="protein sequence ID" value="VAX22768.1"/>
    <property type="molecule type" value="Genomic_DNA"/>
</dbReference>
<dbReference type="PANTHER" id="PTHR43685">
    <property type="entry name" value="GLYCOSYLTRANSFERASE"/>
    <property type="match status" value="1"/>
</dbReference>